<dbReference type="GO" id="GO:0097576">
    <property type="term" value="P:vacuole fusion"/>
    <property type="evidence" value="ECO:0007669"/>
    <property type="project" value="UniProtKB-ARBA"/>
</dbReference>
<evidence type="ECO:0000256" key="5">
    <source>
        <dbReference type="ARBA" id="ARBA00023054"/>
    </source>
</evidence>
<dbReference type="GO" id="GO:0035091">
    <property type="term" value="F:phosphatidylinositol binding"/>
    <property type="evidence" value="ECO:0007669"/>
    <property type="project" value="InterPro"/>
</dbReference>
<dbReference type="PROSITE" id="PS50195">
    <property type="entry name" value="PX"/>
    <property type="match status" value="1"/>
</dbReference>
<dbReference type="PROSITE" id="PS50192">
    <property type="entry name" value="T_SNARE"/>
    <property type="match status" value="1"/>
</dbReference>
<dbReference type="Gene3D" id="1.20.5.110">
    <property type="match status" value="1"/>
</dbReference>
<keyword evidence="5" id="KW-0175">Coiled coil</keyword>
<dbReference type="STRING" id="1314674.A0A0D7BT82"/>
<dbReference type="SUPFAM" id="SSF58038">
    <property type="entry name" value="SNARE fusion complex"/>
    <property type="match status" value="1"/>
</dbReference>
<evidence type="ECO:0000256" key="3">
    <source>
        <dbReference type="ARBA" id="ARBA00022490"/>
    </source>
</evidence>
<dbReference type="InterPro" id="IPR036871">
    <property type="entry name" value="PX_dom_sf"/>
</dbReference>
<evidence type="ECO:0000313" key="9">
    <source>
        <dbReference type="EMBL" id="KIY72806.1"/>
    </source>
</evidence>
<evidence type="ECO:0000259" key="7">
    <source>
        <dbReference type="PROSITE" id="PS50192"/>
    </source>
</evidence>
<dbReference type="GO" id="GO:0045022">
    <property type="term" value="P:early endosome to late endosome transport"/>
    <property type="evidence" value="ECO:0007669"/>
    <property type="project" value="TreeGrafter"/>
</dbReference>
<feature type="domain" description="T-SNARE coiled-coil homology" evidence="7">
    <location>
        <begin position="290"/>
        <end position="352"/>
    </location>
</feature>
<name>A0A0D7BT82_9AGAR</name>
<keyword evidence="4" id="KW-0926">Vacuole</keyword>
<evidence type="ECO:0000259" key="8">
    <source>
        <dbReference type="PROSITE" id="PS50195"/>
    </source>
</evidence>
<dbReference type="Proteomes" id="UP000054007">
    <property type="component" value="Unassembled WGS sequence"/>
</dbReference>
<dbReference type="GO" id="GO:0000329">
    <property type="term" value="C:fungal-type vacuole membrane"/>
    <property type="evidence" value="ECO:0007669"/>
    <property type="project" value="UniProtKB-ARBA"/>
</dbReference>
<evidence type="ECO:0000256" key="2">
    <source>
        <dbReference type="ARBA" id="ARBA00004496"/>
    </source>
</evidence>
<dbReference type="GO" id="GO:0005769">
    <property type="term" value="C:early endosome"/>
    <property type="evidence" value="ECO:0007669"/>
    <property type="project" value="TreeGrafter"/>
</dbReference>
<dbReference type="EMBL" id="KN880440">
    <property type="protein sequence ID" value="KIY72806.1"/>
    <property type="molecule type" value="Genomic_DNA"/>
</dbReference>
<evidence type="ECO:0000313" key="10">
    <source>
        <dbReference type="Proteomes" id="UP000054007"/>
    </source>
</evidence>
<dbReference type="OrthoDB" id="428895at2759"/>
<dbReference type="PANTHER" id="PTHR22999:SF23">
    <property type="entry name" value="SORTING NEXIN-16"/>
    <property type="match status" value="1"/>
</dbReference>
<feature type="domain" description="PX" evidence="8">
    <location>
        <begin position="2"/>
        <end position="119"/>
    </location>
</feature>
<accession>A0A0D7BT82</accession>
<reference evidence="9 10" key="1">
    <citation type="journal article" date="2015" name="Fungal Genet. Biol.">
        <title>Evolution of novel wood decay mechanisms in Agaricales revealed by the genome sequences of Fistulina hepatica and Cylindrobasidium torrendii.</title>
        <authorList>
            <person name="Floudas D."/>
            <person name="Held B.W."/>
            <person name="Riley R."/>
            <person name="Nagy L.G."/>
            <person name="Koehler G."/>
            <person name="Ransdell A.S."/>
            <person name="Younus H."/>
            <person name="Chow J."/>
            <person name="Chiniquy J."/>
            <person name="Lipzen A."/>
            <person name="Tritt A."/>
            <person name="Sun H."/>
            <person name="Haridas S."/>
            <person name="LaButti K."/>
            <person name="Ohm R.A."/>
            <person name="Kues U."/>
            <person name="Blanchette R.A."/>
            <person name="Grigoriev I.V."/>
            <person name="Minto R.E."/>
            <person name="Hibbett D.S."/>
        </authorList>
    </citation>
    <scope>NUCLEOTIDE SEQUENCE [LARGE SCALE GENOMIC DNA]</scope>
    <source>
        <strain evidence="9 10">FP15055 ss-10</strain>
    </source>
</reference>
<comment type="function">
    <text evidence="6">Essential for proper morphogenesis of the vacuole. May exist as structural reinforcement on the surface of the vacuolar membrane and be required for maintenance against rupture by osmotic pressure.</text>
</comment>
<dbReference type="GO" id="GO:0005770">
    <property type="term" value="C:late endosome"/>
    <property type="evidence" value="ECO:0007669"/>
    <property type="project" value="TreeGrafter"/>
</dbReference>
<evidence type="ECO:0000256" key="6">
    <source>
        <dbReference type="ARBA" id="ARBA00054927"/>
    </source>
</evidence>
<dbReference type="SMART" id="SM00397">
    <property type="entry name" value="t_SNARE"/>
    <property type="match status" value="1"/>
</dbReference>
<dbReference type="AlphaFoldDB" id="A0A0D7BT82"/>
<dbReference type="InterPro" id="IPR001683">
    <property type="entry name" value="PX_dom"/>
</dbReference>
<dbReference type="GO" id="GO:0007034">
    <property type="term" value="P:vacuolar transport"/>
    <property type="evidence" value="ECO:0007669"/>
    <property type="project" value="UniProtKB-ARBA"/>
</dbReference>
<dbReference type="FunFam" id="1.20.5.110:FF:000058">
    <property type="entry name" value="VAM7p Vacuolar SNARE protein"/>
    <property type="match status" value="1"/>
</dbReference>
<dbReference type="PANTHER" id="PTHR22999">
    <property type="entry name" value="PX SERINE/THREONINE KINASE PXK"/>
    <property type="match status" value="1"/>
</dbReference>
<evidence type="ECO:0000256" key="4">
    <source>
        <dbReference type="ARBA" id="ARBA00022554"/>
    </source>
</evidence>
<dbReference type="SMART" id="SM00312">
    <property type="entry name" value="PX"/>
    <property type="match status" value="1"/>
</dbReference>
<dbReference type="Gene3D" id="3.30.1520.10">
    <property type="entry name" value="Phox-like domain"/>
    <property type="match status" value="1"/>
</dbReference>
<keyword evidence="3" id="KW-0963">Cytoplasm</keyword>
<dbReference type="CDD" id="cd15858">
    <property type="entry name" value="SNARE_VAM7"/>
    <property type="match status" value="1"/>
</dbReference>
<evidence type="ECO:0000256" key="1">
    <source>
        <dbReference type="ARBA" id="ARBA00004116"/>
    </source>
</evidence>
<comment type="subcellular location">
    <subcellularLocation>
        <location evidence="2">Cytoplasm</location>
    </subcellularLocation>
    <subcellularLocation>
        <location evidence="1">Vacuole</location>
    </subcellularLocation>
</comment>
<dbReference type="SUPFAM" id="SSF64268">
    <property type="entry name" value="PX domain"/>
    <property type="match status" value="1"/>
</dbReference>
<dbReference type="InterPro" id="IPR000727">
    <property type="entry name" value="T_SNARE_dom"/>
</dbReference>
<protein>
    <submittedName>
        <fullName evidence="9">Syntaxin</fullName>
    </submittedName>
</protein>
<dbReference type="Pfam" id="PF00787">
    <property type="entry name" value="PX"/>
    <property type="match status" value="1"/>
</dbReference>
<dbReference type="InterPro" id="IPR051837">
    <property type="entry name" value="SortingNexin/PXDomain-PKLike"/>
</dbReference>
<proteinExistence type="predicted"/>
<organism evidence="9 10">
    <name type="scientific">Cylindrobasidium torrendii FP15055 ss-10</name>
    <dbReference type="NCBI Taxonomy" id="1314674"/>
    <lineage>
        <taxon>Eukaryota</taxon>
        <taxon>Fungi</taxon>
        <taxon>Dikarya</taxon>
        <taxon>Basidiomycota</taxon>
        <taxon>Agaricomycotina</taxon>
        <taxon>Agaricomycetes</taxon>
        <taxon>Agaricomycetidae</taxon>
        <taxon>Agaricales</taxon>
        <taxon>Marasmiineae</taxon>
        <taxon>Physalacriaceae</taxon>
        <taxon>Cylindrobasidium</taxon>
    </lineage>
</organism>
<gene>
    <name evidence="9" type="ORF">CYLTODRAFT_366968</name>
</gene>
<keyword evidence="10" id="KW-1185">Reference proteome</keyword>
<sequence length="353" mass="39333">MTAIQSVSISGFEDRKDPKPHTVYRILVTARAQPWSMWHRYSDFEELHDDLIEATGSPPPAPLPPKHRFSLFRSHADAGLLNERQTGLEAYLRAIVGAKEDIWREAYPFKQFLGVPMSKAQTEKSTAVFSSNSWLDEHSGIQTRLREVRAEINRREAFSSQGDVNASHRANVAAKKGLAGILSRIGNLGTGLQTLAKEGMSEGEVQRRTDMVARLQDECEKMSKMTSIARTTAGQAGSSTVNSASTQDREALFGQSATTRVTRVFGKPQPPQETEDTRPLDNRGLLSLQQTQIHEQDEQLDQLAVILRRQRQLGQAIGSEIAYQNELLDDVSREVDTVGGRLQSAQRDLRRLG</sequence>